<evidence type="ECO:0000313" key="3">
    <source>
        <dbReference type="EMBL" id="NYE45767.1"/>
    </source>
</evidence>
<organism evidence="3 4">
    <name type="scientific">Spinactinospora alkalitolerans</name>
    <dbReference type="NCBI Taxonomy" id="687207"/>
    <lineage>
        <taxon>Bacteria</taxon>
        <taxon>Bacillati</taxon>
        <taxon>Actinomycetota</taxon>
        <taxon>Actinomycetes</taxon>
        <taxon>Streptosporangiales</taxon>
        <taxon>Nocardiopsidaceae</taxon>
        <taxon>Spinactinospora</taxon>
    </lineage>
</organism>
<dbReference type="InterPro" id="IPR000551">
    <property type="entry name" value="MerR-type_HTH_dom"/>
</dbReference>
<protein>
    <submittedName>
        <fullName evidence="3">DNA-binding transcriptional MerR regulator</fullName>
    </submittedName>
</protein>
<dbReference type="Gene3D" id="1.10.1660.10">
    <property type="match status" value="1"/>
</dbReference>
<dbReference type="PANTHER" id="PTHR30204:SF97">
    <property type="entry name" value="MERR FAMILY REGULATORY PROTEIN"/>
    <property type="match status" value="1"/>
</dbReference>
<dbReference type="GO" id="GO:0003700">
    <property type="term" value="F:DNA-binding transcription factor activity"/>
    <property type="evidence" value="ECO:0007669"/>
    <property type="project" value="InterPro"/>
</dbReference>
<sequence length="67" mass="7457">MEWSIHHAARSAGVTGRTLRHYGDVGLPAPSRIGDSGYRYFDHDAIVRLQRILLLRDLGLSLSAIAR</sequence>
<evidence type="ECO:0000313" key="4">
    <source>
        <dbReference type="Proteomes" id="UP000589036"/>
    </source>
</evidence>
<accession>A0A852TR42</accession>
<evidence type="ECO:0000259" key="2">
    <source>
        <dbReference type="PROSITE" id="PS50937"/>
    </source>
</evidence>
<dbReference type="Pfam" id="PF13411">
    <property type="entry name" value="MerR_1"/>
    <property type="match status" value="1"/>
</dbReference>
<gene>
    <name evidence="3" type="ORF">HDA32_000887</name>
</gene>
<proteinExistence type="predicted"/>
<feature type="domain" description="HTH merR-type" evidence="2">
    <location>
        <begin position="1"/>
        <end position="67"/>
    </location>
</feature>
<dbReference type="PROSITE" id="PS50937">
    <property type="entry name" value="HTH_MERR_2"/>
    <property type="match status" value="1"/>
</dbReference>
<dbReference type="AlphaFoldDB" id="A0A852TR42"/>
<dbReference type="Proteomes" id="UP000589036">
    <property type="component" value="Unassembled WGS sequence"/>
</dbReference>
<dbReference type="GO" id="GO:0003677">
    <property type="term" value="F:DNA binding"/>
    <property type="evidence" value="ECO:0007669"/>
    <property type="project" value="UniProtKB-KW"/>
</dbReference>
<dbReference type="SMART" id="SM00422">
    <property type="entry name" value="HTH_MERR"/>
    <property type="match status" value="1"/>
</dbReference>
<name>A0A852TR42_9ACTN</name>
<keyword evidence="1 3" id="KW-0238">DNA-binding</keyword>
<dbReference type="EMBL" id="JACCCC010000001">
    <property type="protein sequence ID" value="NYE45767.1"/>
    <property type="molecule type" value="Genomic_DNA"/>
</dbReference>
<dbReference type="InterPro" id="IPR009061">
    <property type="entry name" value="DNA-bd_dom_put_sf"/>
</dbReference>
<evidence type="ECO:0000256" key="1">
    <source>
        <dbReference type="ARBA" id="ARBA00023125"/>
    </source>
</evidence>
<comment type="caution">
    <text evidence="3">The sequence shown here is derived from an EMBL/GenBank/DDBJ whole genome shotgun (WGS) entry which is preliminary data.</text>
</comment>
<dbReference type="RefSeq" id="WP_246334230.1">
    <property type="nucleotide sequence ID" value="NZ_BAAAYY010000024.1"/>
</dbReference>
<dbReference type="InterPro" id="IPR047057">
    <property type="entry name" value="MerR_fam"/>
</dbReference>
<keyword evidence="4" id="KW-1185">Reference proteome</keyword>
<dbReference type="PANTHER" id="PTHR30204">
    <property type="entry name" value="REDOX-CYCLING DRUG-SENSING TRANSCRIPTIONAL ACTIVATOR SOXR"/>
    <property type="match status" value="1"/>
</dbReference>
<reference evidence="3 4" key="1">
    <citation type="submission" date="2020-07" db="EMBL/GenBank/DDBJ databases">
        <title>Sequencing the genomes of 1000 actinobacteria strains.</title>
        <authorList>
            <person name="Klenk H.-P."/>
        </authorList>
    </citation>
    <scope>NUCLEOTIDE SEQUENCE [LARGE SCALE GENOMIC DNA]</scope>
    <source>
        <strain evidence="3 4">CXB654</strain>
    </source>
</reference>
<dbReference type="SUPFAM" id="SSF46955">
    <property type="entry name" value="Putative DNA-binding domain"/>
    <property type="match status" value="1"/>
</dbReference>